<comment type="caution">
    <text evidence="6">The sequence shown here is derived from an EMBL/GenBank/DDBJ whole genome shotgun (WGS) entry which is preliminary data.</text>
</comment>
<evidence type="ECO:0000256" key="3">
    <source>
        <dbReference type="ARBA" id="ARBA00022471"/>
    </source>
</evidence>
<reference evidence="6 7" key="1">
    <citation type="journal article" date="2017" name="Curr. Biol.">
        <title>Genome architecture and evolution of a unichromosomal asexual nematode.</title>
        <authorList>
            <person name="Fradin H."/>
            <person name="Zegar C."/>
            <person name="Gutwein M."/>
            <person name="Lucas J."/>
            <person name="Kovtun M."/>
            <person name="Corcoran D."/>
            <person name="Baugh L.R."/>
            <person name="Kiontke K."/>
            <person name="Gunsalus K."/>
            <person name="Fitch D.H."/>
            <person name="Piano F."/>
        </authorList>
    </citation>
    <scope>NUCLEOTIDE SEQUENCE [LARGE SCALE GENOMIC DNA]</scope>
    <source>
        <strain evidence="6">PF1309</strain>
    </source>
</reference>
<evidence type="ECO:0000256" key="1">
    <source>
        <dbReference type="ARBA" id="ARBA00004613"/>
    </source>
</evidence>
<name>A0A2A2KIG6_9BILA</name>
<evidence type="ECO:0000313" key="7">
    <source>
        <dbReference type="Proteomes" id="UP000218231"/>
    </source>
</evidence>
<evidence type="ECO:0000256" key="4">
    <source>
        <dbReference type="ARBA" id="ARBA00022525"/>
    </source>
</evidence>
<gene>
    <name evidence="6" type="ORF">WR25_18839</name>
</gene>
<dbReference type="AlphaFoldDB" id="A0A2A2KIG6"/>
<evidence type="ECO:0000256" key="2">
    <source>
        <dbReference type="ARBA" id="ARBA00005581"/>
    </source>
</evidence>
<evidence type="ECO:0000313" key="6">
    <source>
        <dbReference type="EMBL" id="PAV73668.1"/>
    </source>
</evidence>
<dbReference type="Pfam" id="PF05938">
    <property type="entry name" value="Self-incomp_S1"/>
    <property type="match status" value="1"/>
</dbReference>
<dbReference type="EMBL" id="LIAE01008554">
    <property type="protein sequence ID" value="PAV73668.1"/>
    <property type="molecule type" value="Genomic_DNA"/>
</dbReference>
<dbReference type="GO" id="GO:0060320">
    <property type="term" value="P:rejection of self pollen"/>
    <property type="evidence" value="ECO:0007669"/>
    <property type="project" value="UniProtKB-KW"/>
</dbReference>
<dbReference type="GO" id="GO:0005576">
    <property type="term" value="C:extracellular region"/>
    <property type="evidence" value="ECO:0007669"/>
    <property type="project" value="UniProtKB-SubCell"/>
</dbReference>
<proteinExistence type="inferred from homology"/>
<keyword evidence="3" id="KW-0713">Self-incompatibility</keyword>
<keyword evidence="5" id="KW-0732">Signal</keyword>
<dbReference type="Proteomes" id="UP000218231">
    <property type="component" value="Unassembled WGS sequence"/>
</dbReference>
<protein>
    <submittedName>
        <fullName evidence="6">Uncharacterized protein</fullName>
    </submittedName>
</protein>
<sequence length="166" mass="19200">MKSRINDCVTRIFLGIVVFAWSASTIPSSRIRRSFTYPDIISGVGSISQAGKMALAMDRALSGIKTSVHNGLKISINVSCFSKHGEWSHSQRLRRNEWFLFDFDPDSSKYKIFWCEIKLNRRRIHWQAYKGQSGNHFWFIKPNGIYLGTADATDMMLYIEYKFCLL</sequence>
<comment type="subcellular location">
    <subcellularLocation>
        <location evidence="1">Secreted</location>
    </subcellularLocation>
</comment>
<keyword evidence="7" id="KW-1185">Reference proteome</keyword>
<comment type="similarity">
    <text evidence="2">Belongs to the plant self-incompatibility (S1) protein family.</text>
</comment>
<dbReference type="InterPro" id="IPR010264">
    <property type="entry name" value="Self-incomp_S1"/>
</dbReference>
<evidence type="ECO:0000256" key="5">
    <source>
        <dbReference type="ARBA" id="ARBA00022729"/>
    </source>
</evidence>
<keyword evidence="4" id="KW-0964">Secreted</keyword>
<organism evidence="6 7">
    <name type="scientific">Diploscapter pachys</name>
    <dbReference type="NCBI Taxonomy" id="2018661"/>
    <lineage>
        <taxon>Eukaryota</taxon>
        <taxon>Metazoa</taxon>
        <taxon>Ecdysozoa</taxon>
        <taxon>Nematoda</taxon>
        <taxon>Chromadorea</taxon>
        <taxon>Rhabditida</taxon>
        <taxon>Rhabditina</taxon>
        <taxon>Rhabditomorpha</taxon>
        <taxon>Rhabditoidea</taxon>
        <taxon>Rhabditidae</taxon>
        <taxon>Diploscapter</taxon>
    </lineage>
</organism>
<accession>A0A2A2KIG6</accession>